<evidence type="ECO:0000256" key="4">
    <source>
        <dbReference type="ARBA" id="ARBA00022827"/>
    </source>
</evidence>
<dbReference type="GO" id="GO:0004497">
    <property type="term" value="F:monooxygenase activity"/>
    <property type="evidence" value="ECO:0007669"/>
    <property type="project" value="UniProtKB-KW"/>
</dbReference>
<name>A0A4S8XEB0_AURPU</name>
<dbReference type="InterPro" id="IPR002938">
    <property type="entry name" value="FAD-bd"/>
</dbReference>
<gene>
    <name evidence="9" type="ORF">D6D22_06880</name>
</gene>
<feature type="transmembrane region" description="Helical" evidence="7">
    <location>
        <begin position="12"/>
        <end position="33"/>
    </location>
</feature>
<comment type="cofactor">
    <cofactor evidence="1">
        <name>FAD</name>
        <dbReference type="ChEBI" id="CHEBI:57692"/>
    </cofactor>
</comment>
<evidence type="ECO:0000256" key="5">
    <source>
        <dbReference type="ARBA" id="ARBA00023002"/>
    </source>
</evidence>
<evidence type="ECO:0000256" key="7">
    <source>
        <dbReference type="SAM" id="Phobius"/>
    </source>
</evidence>
<organism evidence="9 10">
    <name type="scientific">Aureobasidium pullulans</name>
    <name type="common">Black yeast</name>
    <name type="synonym">Pullularia pullulans</name>
    <dbReference type="NCBI Taxonomy" id="5580"/>
    <lineage>
        <taxon>Eukaryota</taxon>
        <taxon>Fungi</taxon>
        <taxon>Dikarya</taxon>
        <taxon>Ascomycota</taxon>
        <taxon>Pezizomycotina</taxon>
        <taxon>Dothideomycetes</taxon>
        <taxon>Dothideomycetidae</taxon>
        <taxon>Dothideales</taxon>
        <taxon>Saccotheciaceae</taxon>
        <taxon>Aureobasidium</taxon>
    </lineage>
</organism>
<accession>A0A4S8XEB0</accession>
<proteinExistence type="inferred from homology"/>
<reference evidence="9 10" key="1">
    <citation type="submission" date="2018-10" db="EMBL/GenBank/DDBJ databases">
        <title>Fifty Aureobasidium pullulans genomes reveal a recombining polyextremotolerant generalist.</title>
        <authorList>
            <person name="Gostincar C."/>
            <person name="Turk M."/>
            <person name="Zajc J."/>
            <person name="Gunde-Cimerman N."/>
        </authorList>
    </citation>
    <scope>NUCLEOTIDE SEQUENCE [LARGE SCALE GENOMIC DNA]</scope>
    <source>
        <strain evidence="9 10">EXF-11013</strain>
    </source>
</reference>
<keyword evidence="7" id="KW-1133">Transmembrane helix</keyword>
<keyword evidence="3" id="KW-0285">Flavoprotein</keyword>
<keyword evidence="7" id="KW-0812">Transmembrane</keyword>
<dbReference type="EMBL" id="QZAL01000109">
    <property type="protein sequence ID" value="THW38172.1"/>
    <property type="molecule type" value="Genomic_DNA"/>
</dbReference>
<evidence type="ECO:0000313" key="9">
    <source>
        <dbReference type="EMBL" id="THW38172.1"/>
    </source>
</evidence>
<evidence type="ECO:0000313" key="10">
    <source>
        <dbReference type="Proteomes" id="UP000310687"/>
    </source>
</evidence>
<keyword evidence="7" id="KW-0472">Membrane</keyword>
<evidence type="ECO:0000256" key="6">
    <source>
        <dbReference type="ARBA" id="ARBA00023033"/>
    </source>
</evidence>
<keyword evidence="6" id="KW-0503">Monooxygenase</keyword>
<dbReference type="PANTHER" id="PTHR13789:SF318">
    <property type="entry name" value="GERANYLGERANYL DIPHOSPHATE REDUCTASE"/>
    <property type="match status" value="1"/>
</dbReference>
<dbReference type="Proteomes" id="UP000310687">
    <property type="component" value="Unassembled WGS sequence"/>
</dbReference>
<keyword evidence="4" id="KW-0274">FAD</keyword>
<evidence type="ECO:0000259" key="8">
    <source>
        <dbReference type="Pfam" id="PF01494"/>
    </source>
</evidence>
<evidence type="ECO:0000256" key="2">
    <source>
        <dbReference type="ARBA" id="ARBA00007992"/>
    </source>
</evidence>
<evidence type="ECO:0000256" key="3">
    <source>
        <dbReference type="ARBA" id="ARBA00022630"/>
    </source>
</evidence>
<feature type="domain" description="FAD-binding" evidence="8">
    <location>
        <begin position="171"/>
        <end position="232"/>
    </location>
</feature>
<sequence length="252" mass="28040">MSTQQWRPGRRVIICGGGPGAVSAGLAFLSRGFDVRIYEKQPECKAIGGAVLLSTPVIRENMSRLTSRTAREISAPNSLSTVDKGWHREILRSSAFRQMLELVPKGVIHTGHVFDSYTEMDDGVQARFTNGQSIEGDVLVGADGCRSSVSRQAFGDPRLFHTGIRLYLAWCDQITDAPPNYGTLYHDWRPSMKKWSLGRIVCLGDAVHPVLPYTAYRIGMATEDGYHLARALDGIDLRRFPDVTTEFEIYEC</sequence>
<comment type="caution">
    <text evidence="9">The sequence shown here is derived from an EMBL/GenBank/DDBJ whole genome shotgun (WGS) entry which is preliminary data.</text>
</comment>
<evidence type="ECO:0000256" key="1">
    <source>
        <dbReference type="ARBA" id="ARBA00001974"/>
    </source>
</evidence>
<dbReference type="SUPFAM" id="SSF51905">
    <property type="entry name" value="FAD/NAD(P)-binding domain"/>
    <property type="match status" value="1"/>
</dbReference>
<dbReference type="InterPro" id="IPR036188">
    <property type="entry name" value="FAD/NAD-bd_sf"/>
</dbReference>
<keyword evidence="5" id="KW-0560">Oxidoreductase</keyword>
<protein>
    <recommendedName>
        <fullName evidence="8">FAD-binding domain-containing protein</fullName>
    </recommendedName>
</protein>
<comment type="similarity">
    <text evidence="2">Belongs to the paxM FAD-dependent monooxygenase family.</text>
</comment>
<dbReference type="PANTHER" id="PTHR13789">
    <property type="entry name" value="MONOOXYGENASE"/>
    <property type="match status" value="1"/>
</dbReference>
<dbReference type="InterPro" id="IPR050493">
    <property type="entry name" value="FAD-dep_Monooxygenase_BioMet"/>
</dbReference>
<dbReference type="Gene3D" id="3.50.50.60">
    <property type="entry name" value="FAD/NAD(P)-binding domain"/>
    <property type="match status" value="2"/>
</dbReference>
<dbReference type="GO" id="GO:0071949">
    <property type="term" value="F:FAD binding"/>
    <property type="evidence" value="ECO:0007669"/>
    <property type="project" value="InterPro"/>
</dbReference>
<dbReference type="AlphaFoldDB" id="A0A4S8XEB0"/>
<dbReference type="Pfam" id="PF01494">
    <property type="entry name" value="FAD_binding_3"/>
    <property type="match status" value="1"/>
</dbReference>